<dbReference type="CDD" id="cd16916">
    <property type="entry name" value="HATPase_CheA-like"/>
    <property type="match status" value="1"/>
</dbReference>
<gene>
    <name evidence="14" type="ORF">M595_2274</name>
</gene>
<dbReference type="SUPFAM" id="SSF55874">
    <property type="entry name" value="ATPase domain of HSP90 chaperone/DNA topoisomerase II/histidine kinase"/>
    <property type="match status" value="1"/>
</dbReference>
<dbReference type="InterPro" id="IPR003594">
    <property type="entry name" value="HATPase_dom"/>
</dbReference>
<dbReference type="InterPro" id="IPR036641">
    <property type="entry name" value="HPT_dom_sf"/>
</dbReference>
<dbReference type="EMBL" id="AUZM01000018">
    <property type="protein sequence ID" value="ERT07720.1"/>
    <property type="molecule type" value="Genomic_DNA"/>
</dbReference>
<dbReference type="InterPro" id="IPR036061">
    <property type="entry name" value="CheW-like_dom_sf"/>
</dbReference>
<dbReference type="InterPro" id="IPR004105">
    <property type="entry name" value="CheA-like_dim"/>
</dbReference>
<feature type="domain" description="Response regulatory" evidence="11">
    <location>
        <begin position="843"/>
        <end position="960"/>
    </location>
</feature>
<feature type="compositionally biased region" description="Polar residues" evidence="9">
    <location>
        <begin position="295"/>
        <end position="318"/>
    </location>
</feature>
<dbReference type="SUPFAM" id="SSF47384">
    <property type="entry name" value="Homodimeric domain of signal transducing histidine kinase"/>
    <property type="match status" value="1"/>
</dbReference>
<feature type="compositionally biased region" description="Low complexity" evidence="9">
    <location>
        <begin position="255"/>
        <end position="269"/>
    </location>
</feature>
<dbReference type="GO" id="GO:0006935">
    <property type="term" value="P:chemotaxis"/>
    <property type="evidence" value="ECO:0007669"/>
    <property type="project" value="InterPro"/>
</dbReference>
<dbReference type="CDD" id="cd00088">
    <property type="entry name" value="HPT"/>
    <property type="match status" value="1"/>
</dbReference>
<reference evidence="14 15" key="1">
    <citation type="journal article" date="2013" name="Front. Microbiol.">
        <title>Comparative genomic analyses of the cyanobacterium, Lyngbya aestuarii BL J, a powerful hydrogen producer.</title>
        <authorList>
            <person name="Kothari A."/>
            <person name="Vaughn M."/>
            <person name="Garcia-Pichel F."/>
        </authorList>
    </citation>
    <scope>NUCLEOTIDE SEQUENCE [LARGE SCALE GENOMIC DNA]</scope>
    <source>
        <strain evidence="14 15">BL J</strain>
    </source>
</reference>
<dbReference type="Pfam" id="PF00072">
    <property type="entry name" value="Response_reg"/>
    <property type="match status" value="1"/>
</dbReference>
<dbReference type="SMART" id="SM00448">
    <property type="entry name" value="REC"/>
    <property type="match status" value="1"/>
</dbReference>
<organism evidence="14 15">
    <name type="scientific">Lyngbya aestuarii BL J</name>
    <dbReference type="NCBI Taxonomy" id="1348334"/>
    <lineage>
        <taxon>Bacteria</taxon>
        <taxon>Bacillati</taxon>
        <taxon>Cyanobacteriota</taxon>
        <taxon>Cyanophyceae</taxon>
        <taxon>Oscillatoriophycideae</taxon>
        <taxon>Oscillatoriales</taxon>
        <taxon>Microcoleaceae</taxon>
        <taxon>Lyngbya</taxon>
    </lineage>
</organism>
<dbReference type="GO" id="GO:0005737">
    <property type="term" value="C:cytoplasm"/>
    <property type="evidence" value="ECO:0007669"/>
    <property type="project" value="InterPro"/>
</dbReference>
<dbReference type="AlphaFoldDB" id="U7QKS9"/>
<feature type="compositionally biased region" description="Polar residues" evidence="9">
    <location>
        <begin position="270"/>
        <end position="286"/>
    </location>
</feature>
<evidence type="ECO:0000259" key="11">
    <source>
        <dbReference type="PROSITE" id="PS50110"/>
    </source>
</evidence>
<dbReference type="PATRIC" id="fig|1348334.3.peg.2208"/>
<dbReference type="OrthoDB" id="291966at2"/>
<dbReference type="SUPFAM" id="SSF52172">
    <property type="entry name" value="CheY-like"/>
    <property type="match status" value="1"/>
</dbReference>
<dbReference type="PROSITE" id="PS50109">
    <property type="entry name" value="HIS_KIN"/>
    <property type="match status" value="1"/>
</dbReference>
<name>U7QKS9_9CYAN</name>
<dbReference type="FunFam" id="3.30.565.10:FF:000016">
    <property type="entry name" value="Chemotaxis protein CheA, putative"/>
    <property type="match status" value="1"/>
</dbReference>
<feature type="modified residue" description="4-aspartylphosphate" evidence="8">
    <location>
        <position position="893"/>
    </location>
</feature>
<dbReference type="PROSITE" id="PS50894">
    <property type="entry name" value="HPT"/>
    <property type="match status" value="1"/>
</dbReference>
<evidence type="ECO:0000256" key="1">
    <source>
        <dbReference type="ARBA" id="ARBA00000085"/>
    </source>
</evidence>
<dbReference type="PANTHER" id="PTHR43395">
    <property type="entry name" value="SENSOR HISTIDINE KINASE CHEA"/>
    <property type="match status" value="1"/>
</dbReference>
<dbReference type="SUPFAM" id="SSF50341">
    <property type="entry name" value="CheW-like"/>
    <property type="match status" value="1"/>
</dbReference>
<evidence type="ECO:0000313" key="15">
    <source>
        <dbReference type="Proteomes" id="UP000017127"/>
    </source>
</evidence>
<dbReference type="InterPro" id="IPR008207">
    <property type="entry name" value="Sig_transdc_His_kin_Hpt_dom"/>
</dbReference>
<dbReference type="SMART" id="SM00260">
    <property type="entry name" value="CheW"/>
    <property type="match status" value="1"/>
</dbReference>
<dbReference type="PRINTS" id="PR00344">
    <property type="entry name" value="BCTRLSENSOR"/>
</dbReference>
<dbReference type="Gene3D" id="1.10.287.560">
    <property type="entry name" value="Histidine kinase CheA-like, homodimeric domain"/>
    <property type="match status" value="1"/>
</dbReference>
<dbReference type="Proteomes" id="UP000017127">
    <property type="component" value="Unassembled WGS sequence"/>
</dbReference>
<evidence type="ECO:0000256" key="2">
    <source>
        <dbReference type="ARBA" id="ARBA00012438"/>
    </source>
</evidence>
<dbReference type="Pfam" id="PF02518">
    <property type="entry name" value="HATPase_c"/>
    <property type="match status" value="1"/>
</dbReference>
<dbReference type="Pfam" id="PF01627">
    <property type="entry name" value="Hpt"/>
    <property type="match status" value="1"/>
</dbReference>
<dbReference type="SMART" id="SM00387">
    <property type="entry name" value="HATPase_c"/>
    <property type="match status" value="1"/>
</dbReference>
<keyword evidence="5" id="KW-0418">Kinase</keyword>
<protein>
    <recommendedName>
        <fullName evidence="2">histidine kinase</fullName>
        <ecNumber evidence="2">2.7.13.3</ecNumber>
    </recommendedName>
</protein>
<dbReference type="PROSITE" id="PS50851">
    <property type="entry name" value="CHEW"/>
    <property type="match status" value="1"/>
</dbReference>
<dbReference type="RefSeq" id="WP_023066036.1">
    <property type="nucleotide sequence ID" value="NZ_AUZM01000018.1"/>
</dbReference>
<feature type="region of interest" description="Disordered" evidence="9">
    <location>
        <begin position="255"/>
        <end position="328"/>
    </location>
</feature>
<dbReference type="PANTHER" id="PTHR43395:SF1">
    <property type="entry name" value="CHEMOTAXIS PROTEIN CHEA"/>
    <property type="match status" value="1"/>
</dbReference>
<dbReference type="InterPro" id="IPR004358">
    <property type="entry name" value="Sig_transdc_His_kin-like_C"/>
</dbReference>
<evidence type="ECO:0000256" key="7">
    <source>
        <dbReference type="PROSITE-ProRule" id="PRU00110"/>
    </source>
</evidence>
<dbReference type="Gene3D" id="2.30.30.40">
    <property type="entry name" value="SH3 Domains"/>
    <property type="match status" value="1"/>
</dbReference>
<feature type="domain" description="HPt" evidence="13">
    <location>
        <begin position="1"/>
        <end position="108"/>
    </location>
</feature>
<comment type="catalytic activity">
    <reaction evidence="1">
        <text>ATP + protein L-histidine = ADP + protein N-phospho-L-histidine.</text>
        <dbReference type="EC" id="2.7.13.3"/>
    </reaction>
</comment>
<evidence type="ECO:0000256" key="6">
    <source>
        <dbReference type="ARBA" id="ARBA00023012"/>
    </source>
</evidence>
<dbReference type="InterPro" id="IPR005467">
    <property type="entry name" value="His_kinase_dom"/>
</dbReference>
<dbReference type="SMART" id="SM01231">
    <property type="entry name" value="H-kinase_dim"/>
    <property type="match status" value="1"/>
</dbReference>
<evidence type="ECO:0000256" key="9">
    <source>
        <dbReference type="SAM" id="MobiDB-lite"/>
    </source>
</evidence>
<dbReference type="InterPro" id="IPR002545">
    <property type="entry name" value="CheW-lke_dom"/>
</dbReference>
<dbReference type="InterPro" id="IPR036890">
    <property type="entry name" value="HATPase_C_sf"/>
</dbReference>
<dbReference type="Pfam" id="PF02895">
    <property type="entry name" value="H-kinase_dim"/>
    <property type="match status" value="1"/>
</dbReference>
<dbReference type="GO" id="GO:0000155">
    <property type="term" value="F:phosphorelay sensor kinase activity"/>
    <property type="evidence" value="ECO:0007669"/>
    <property type="project" value="InterPro"/>
</dbReference>
<dbReference type="InterPro" id="IPR051315">
    <property type="entry name" value="Bact_Chemotaxis_CheA"/>
</dbReference>
<dbReference type="EC" id="2.7.13.3" evidence="2"/>
<dbReference type="PROSITE" id="PS50110">
    <property type="entry name" value="RESPONSE_REGULATORY"/>
    <property type="match status" value="1"/>
</dbReference>
<feature type="domain" description="CheW-like" evidence="12">
    <location>
        <begin position="664"/>
        <end position="816"/>
    </location>
</feature>
<keyword evidence="3 8" id="KW-0597">Phosphoprotein</keyword>
<dbReference type="Pfam" id="PF01584">
    <property type="entry name" value="CheW"/>
    <property type="match status" value="1"/>
</dbReference>
<evidence type="ECO:0000256" key="5">
    <source>
        <dbReference type="ARBA" id="ARBA00022777"/>
    </source>
</evidence>
<evidence type="ECO:0000256" key="4">
    <source>
        <dbReference type="ARBA" id="ARBA00022679"/>
    </source>
</evidence>
<feature type="domain" description="Histidine kinase" evidence="10">
    <location>
        <begin position="424"/>
        <end position="662"/>
    </location>
</feature>
<keyword evidence="4" id="KW-0808">Transferase</keyword>
<dbReference type="SMART" id="SM00073">
    <property type="entry name" value="HPT"/>
    <property type="match status" value="1"/>
</dbReference>
<dbReference type="InterPro" id="IPR037006">
    <property type="entry name" value="CheA-like_homodim_sf"/>
</dbReference>
<evidence type="ECO:0000256" key="3">
    <source>
        <dbReference type="ARBA" id="ARBA00022553"/>
    </source>
</evidence>
<keyword evidence="15" id="KW-1185">Reference proteome</keyword>
<evidence type="ECO:0000256" key="8">
    <source>
        <dbReference type="PROSITE-ProRule" id="PRU00169"/>
    </source>
</evidence>
<sequence>MIDTNDQAYEFFVQESLELLQILEQGLMTLTQEHEMPKLHSLMRAAHSIKGGAACVGLMGVQDIAHNLENAIRALYAKDTVFSLELEELLLQAFDCLRSPILEQIEKGKCQQEAVAKRSQLIFPKIEALLGHSLDEASELPEVPMETDMTIFLFKEEVPSGLRRWKQMLIHPQNYNLSEELKNQAEVFATLGKMLSLPGFAMIAEVTIKAIQVNPKLSIKIGKLALVDFWEAQKAVLSGDRTSGGKPSEMLLKLTQSQTQSSSQTNSQTVHKTSAKTSSQTSPKSRQNNHKIADQSVSTLTLTQDSPQPPEKSSQKVTETPPEETSKPLSTAIIAADSGENNQLTLGVRVDLNRLESINNLVGELATQDNSFLLQNQQLKSSLETLSKSWNQFHKFIGRLQEATEFNSSPNNHLNLEDWDQAGLLKTDVQKTLDEMEKVEQILYEMKLLSFQSQQIVKKRQQTLQQVQKNLTETRMISIESLFNRFPRMVRDLSIRKGKKVKLNLIGQKTLIDKAVLEKLYDPLVHLVRNAFDHGIEPPEIRQKKQKPIEGKIEIKAYNQGNYIYLEVQDDGRGINLEKIRKKAVEKRLISKTDAQHLTKNQLYDLLFLPDFSTTNRVTDLSGRGVGLEAVSHQVKALKGNITIVSEVNEGTKFILRLPWSLTITKLLVFQIDDYLFAIAMDTVGAVVSASPEEIESHESGQVYNWLGQKVPLVQSILSNYRYRGTPTHPEQSHLSALEKNRTAQFSGKVMVLLLSEGLETIGLRIDQVLMEQNLTIKPFGKVLKAPSYFYGCTILGDGRLVPVIDSPVLLEEWQQKQQATTDKVMLIQSEIKSTSQTKKQMTILVIDDSLTTRQSLCATLQQEGYTVIPAQHGKDGLAKLQRYPQIKFVICDLEMPEMNGLEFLSHCRRKFSREKLPVLMLTSRKSDRYRQLAQQLGSNGYMTKPWVKQELIEILQAQC</sequence>
<evidence type="ECO:0000313" key="14">
    <source>
        <dbReference type="EMBL" id="ERT07720.1"/>
    </source>
</evidence>
<dbReference type="InterPro" id="IPR001789">
    <property type="entry name" value="Sig_transdc_resp-reg_receiver"/>
</dbReference>
<keyword evidence="6" id="KW-0902">Two-component regulatory system</keyword>
<accession>U7QKS9</accession>
<evidence type="ECO:0000259" key="13">
    <source>
        <dbReference type="PROSITE" id="PS50894"/>
    </source>
</evidence>
<evidence type="ECO:0000259" key="10">
    <source>
        <dbReference type="PROSITE" id="PS50109"/>
    </source>
</evidence>
<feature type="modified residue" description="Phosphohistidine" evidence="7">
    <location>
        <position position="47"/>
    </location>
</feature>
<dbReference type="InterPro" id="IPR036097">
    <property type="entry name" value="HisK_dim/P_sf"/>
</dbReference>
<dbReference type="SUPFAM" id="SSF47226">
    <property type="entry name" value="Histidine-containing phosphotransfer domain, HPT domain"/>
    <property type="match status" value="1"/>
</dbReference>
<dbReference type="InterPro" id="IPR011006">
    <property type="entry name" value="CheY-like_superfamily"/>
</dbReference>
<proteinExistence type="predicted"/>
<dbReference type="Gene3D" id="3.30.565.10">
    <property type="entry name" value="Histidine kinase-like ATPase, C-terminal domain"/>
    <property type="match status" value="1"/>
</dbReference>
<comment type="caution">
    <text evidence="14">The sequence shown here is derived from an EMBL/GenBank/DDBJ whole genome shotgun (WGS) entry which is preliminary data.</text>
</comment>
<dbReference type="Gene3D" id="3.40.50.2300">
    <property type="match status" value="1"/>
</dbReference>
<evidence type="ECO:0000259" key="12">
    <source>
        <dbReference type="PROSITE" id="PS50851"/>
    </source>
</evidence>
<dbReference type="Gene3D" id="1.20.120.160">
    <property type="entry name" value="HPT domain"/>
    <property type="match status" value="1"/>
</dbReference>